<keyword evidence="4" id="KW-0597">Phosphoprotein</keyword>
<gene>
    <name evidence="10" type="ORF">TW81_12060</name>
</gene>
<dbReference type="Proteomes" id="UP000033673">
    <property type="component" value="Unassembled WGS sequence"/>
</dbReference>
<dbReference type="STRING" id="579748.TW81_12060"/>
<evidence type="ECO:0000256" key="4">
    <source>
        <dbReference type="ARBA" id="ARBA00022553"/>
    </source>
</evidence>
<dbReference type="PATRIC" id="fig|579748.3.peg.2488"/>
<dbReference type="GO" id="GO:0009401">
    <property type="term" value="P:phosphoenolpyruvate-dependent sugar phosphotransferase system"/>
    <property type="evidence" value="ECO:0007669"/>
    <property type="project" value="UniProtKB-KW"/>
</dbReference>
<accession>A0A0F4NJ29</accession>
<reference evidence="10 11" key="1">
    <citation type="journal article" date="2015" name="BMC Genomics">
        <title>Genome mining reveals unlocked bioactive potential of marine Gram-negative bacteria.</title>
        <authorList>
            <person name="Machado H."/>
            <person name="Sonnenschein E.C."/>
            <person name="Melchiorsen J."/>
            <person name="Gram L."/>
        </authorList>
    </citation>
    <scope>NUCLEOTIDE SEQUENCE [LARGE SCALE GENOMIC DNA]</scope>
    <source>
        <strain evidence="10 11">S2757</strain>
    </source>
</reference>
<dbReference type="RefSeq" id="WP_045955956.1">
    <property type="nucleotide sequence ID" value="NZ_JXXV01000018.1"/>
</dbReference>
<dbReference type="EC" id="2.7.1.202" evidence="2"/>
<feature type="domain" description="PTS EIIB type-2" evidence="9">
    <location>
        <begin position="1"/>
        <end position="99"/>
    </location>
</feature>
<evidence type="ECO:0000313" key="10">
    <source>
        <dbReference type="EMBL" id="KJY82929.1"/>
    </source>
</evidence>
<dbReference type="InterPro" id="IPR003501">
    <property type="entry name" value="PTS_EIIB_2/3"/>
</dbReference>
<dbReference type="Pfam" id="PF02302">
    <property type="entry name" value="PTS_IIB"/>
    <property type="match status" value="1"/>
</dbReference>
<proteinExistence type="predicted"/>
<dbReference type="PANTHER" id="PTHR30505">
    <property type="entry name" value="FRUCTOSE-LIKE PERMEASE"/>
    <property type="match status" value="1"/>
</dbReference>
<dbReference type="EMBL" id="JXXV01000018">
    <property type="protein sequence ID" value="KJY82929.1"/>
    <property type="molecule type" value="Genomic_DNA"/>
</dbReference>
<evidence type="ECO:0000259" key="9">
    <source>
        <dbReference type="PROSITE" id="PS51099"/>
    </source>
</evidence>
<dbReference type="Gene3D" id="3.40.50.2300">
    <property type="match status" value="1"/>
</dbReference>
<dbReference type="InterPro" id="IPR013011">
    <property type="entry name" value="PTS_EIIB_2"/>
</dbReference>
<evidence type="ECO:0000256" key="3">
    <source>
        <dbReference type="ARBA" id="ARBA00022448"/>
    </source>
</evidence>
<dbReference type="GO" id="GO:0005886">
    <property type="term" value="C:plasma membrane"/>
    <property type="evidence" value="ECO:0007669"/>
    <property type="project" value="TreeGrafter"/>
</dbReference>
<dbReference type="NCBIfam" id="TIGR00829">
    <property type="entry name" value="FRU"/>
    <property type="match status" value="1"/>
</dbReference>
<dbReference type="CDD" id="cd05569">
    <property type="entry name" value="PTS_IIB_fructose"/>
    <property type="match status" value="1"/>
</dbReference>
<organism evidence="10 11">
    <name type="scientific">Vibrio galatheae</name>
    <dbReference type="NCBI Taxonomy" id="579748"/>
    <lineage>
        <taxon>Bacteria</taxon>
        <taxon>Pseudomonadati</taxon>
        <taxon>Pseudomonadota</taxon>
        <taxon>Gammaproteobacteria</taxon>
        <taxon>Vibrionales</taxon>
        <taxon>Vibrionaceae</taxon>
        <taxon>Vibrio</taxon>
    </lineage>
</organism>
<dbReference type="GO" id="GO:0016301">
    <property type="term" value="F:kinase activity"/>
    <property type="evidence" value="ECO:0007669"/>
    <property type="project" value="UniProtKB-KW"/>
</dbReference>
<keyword evidence="11" id="KW-1185">Reference proteome</keyword>
<evidence type="ECO:0000256" key="6">
    <source>
        <dbReference type="ARBA" id="ARBA00022679"/>
    </source>
</evidence>
<dbReference type="InterPro" id="IPR003353">
    <property type="entry name" value="PTS_IIB_fruc"/>
</dbReference>
<evidence type="ECO:0000256" key="2">
    <source>
        <dbReference type="ARBA" id="ARBA00012799"/>
    </source>
</evidence>
<sequence>MKIVGVTACISGVAHTYMAAEVLEKSCKKAGYKISVETQGALGSENQLAASDIADADVAVIIADINIEGAERFSQTRVVRCSITHFLRNSAEVLLAIEKIRKAPPNAELIL</sequence>
<evidence type="ECO:0000256" key="5">
    <source>
        <dbReference type="ARBA" id="ARBA00022597"/>
    </source>
</evidence>
<keyword evidence="6" id="KW-0808">Transferase</keyword>
<evidence type="ECO:0000256" key="1">
    <source>
        <dbReference type="ARBA" id="ARBA00001401"/>
    </source>
</evidence>
<dbReference type="GO" id="GO:0090563">
    <property type="term" value="F:protein-phosphocysteine-sugar phosphotransferase activity"/>
    <property type="evidence" value="ECO:0007669"/>
    <property type="project" value="TreeGrafter"/>
</dbReference>
<keyword evidence="8" id="KW-0418">Kinase</keyword>
<dbReference type="AlphaFoldDB" id="A0A0F4NJ29"/>
<evidence type="ECO:0000313" key="11">
    <source>
        <dbReference type="Proteomes" id="UP000033673"/>
    </source>
</evidence>
<dbReference type="InterPro" id="IPR050864">
    <property type="entry name" value="Bacterial_PTS_Sugar_Transport"/>
</dbReference>
<dbReference type="InterPro" id="IPR036095">
    <property type="entry name" value="PTS_EIIB-like_sf"/>
</dbReference>
<comment type="catalytic activity">
    <reaction evidence="1">
        <text>D-fructose(out) + N(pros)-phospho-L-histidyl-[protein] = D-fructose 1-phosphate(in) + L-histidyl-[protein]</text>
        <dbReference type="Rhea" id="RHEA:49252"/>
        <dbReference type="Rhea" id="RHEA-COMP:9745"/>
        <dbReference type="Rhea" id="RHEA-COMP:9746"/>
        <dbReference type="ChEBI" id="CHEBI:29979"/>
        <dbReference type="ChEBI" id="CHEBI:37721"/>
        <dbReference type="ChEBI" id="CHEBI:58674"/>
        <dbReference type="ChEBI" id="CHEBI:64837"/>
        <dbReference type="EC" id="2.7.1.202"/>
    </reaction>
</comment>
<dbReference type="GO" id="GO:0022877">
    <property type="term" value="F:protein-N(PI)-phosphohistidine-fructose phosphotransferase system transporter activity"/>
    <property type="evidence" value="ECO:0007669"/>
    <property type="project" value="InterPro"/>
</dbReference>
<dbReference type="SUPFAM" id="SSF52794">
    <property type="entry name" value="PTS system IIB component-like"/>
    <property type="match status" value="1"/>
</dbReference>
<comment type="caution">
    <text evidence="10">The sequence shown here is derived from an EMBL/GenBank/DDBJ whole genome shotgun (WGS) entry which is preliminary data.</text>
</comment>
<keyword evidence="3" id="KW-0813">Transport</keyword>
<dbReference type="PANTHER" id="PTHR30505:SF0">
    <property type="entry name" value="FRUCTOSE-LIKE PTS SYSTEM EIIBC COMPONENT-RELATED"/>
    <property type="match status" value="1"/>
</dbReference>
<protein>
    <recommendedName>
        <fullName evidence="2">protein-N(pi)-phosphohistidine--D-fructose phosphotransferase</fullName>
        <ecNumber evidence="2">2.7.1.202</ecNumber>
    </recommendedName>
</protein>
<keyword evidence="5" id="KW-0762">Sugar transport</keyword>
<dbReference type="PROSITE" id="PS51099">
    <property type="entry name" value="PTS_EIIB_TYPE_2"/>
    <property type="match status" value="1"/>
</dbReference>
<keyword evidence="7" id="KW-0598">Phosphotransferase system</keyword>
<dbReference type="OrthoDB" id="9782569at2"/>
<name>A0A0F4NJ29_9VIBR</name>
<evidence type="ECO:0000256" key="7">
    <source>
        <dbReference type="ARBA" id="ARBA00022683"/>
    </source>
</evidence>
<evidence type="ECO:0000256" key="8">
    <source>
        <dbReference type="ARBA" id="ARBA00022777"/>
    </source>
</evidence>